<dbReference type="Pfam" id="PF00646">
    <property type="entry name" value="F-box"/>
    <property type="match status" value="1"/>
</dbReference>
<protein>
    <recommendedName>
        <fullName evidence="1">F-box domain-containing protein</fullName>
    </recommendedName>
</protein>
<dbReference type="AlphaFoldDB" id="A0A6A6BCX0"/>
<reference evidence="2" key="1">
    <citation type="journal article" date="2020" name="Stud. Mycol.">
        <title>101 Dothideomycetes genomes: a test case for predicting lifestyles and emergence of pathogens.</title>
        <authorList>
            <person name="Haridas S."/>
            <person name="Albert R."/>
            <person name="Binder M."/>
            <person name="Bloem J."/>
            <person name="Labutti K."/>
            <person name="Salamov A."/>
            <person name="Andreopoulos B."/>
            <person name="Baker S."/>
            <person name="Barry K."/>
            <person name="Bills G."/>
            <person name="Bluhm B."/>
            <person name="Cannon C."/>
            <person name="Castanera R."/>
            <person name="Culley D."/>
            <person name="Daum C."/>
            <person name="Ezra D."/>
            <person name="Gonzalez J."/>
            <person name="Henrissat B."/>
            <person name="Kuo A."/>
            <person name="Liang C."/>
            <person name="Lipzen A."/>
            <person name="Lutzoni F."/>
            <person name="Magnuson J."/>
            <person name="Mondo S."/>
            <person name="Nolan M."/>
            <person name="Ohm R."/>
            <person name="Pangilinan J."/>
            <person name="Park H.-J."/>
            <person name="Ramirez L."/>
            <person name="Alfaro M."/>
            <person name="Sun H."/>
            <person name="Tritt A."/>
            <person name="Yoshinaga Y."/>
            <person name="Zwiers L.-H."/>
            <person name="Turgeon B."/>
            <person name="Goodwin S."/>
            <person name="Spatafora J."/>
            <person name="Crous P."/>
            <person name="Grigoriev I."/>
        </authorList>
    </citation>
    <scope>NUCLEOTIDE SEQUENCE</scope>
    <source>
        <strain evidence="2">CBS 121167</strain>
    </source>
</reference>
<dbReference type="SUPFAM" id="SSF81383">
    <property type="entry name" value="F-box domain"/>
    <property type="match status" value="1"/>
</dbReference>
<dbReference type="Proteomes" id="UP000799438">
    <property type="component" value="Unassembled WGS sequence"/>
</dbReference>
<dbReference type="OrthoDB" id="5281164at2759"/>
<name>A0A6A6BCX0_9PEZI</name>
<evidence type="ECO:0000313" key="2">
    <source>
        <dbReference type="EMBL" id="KAF2141135.1"/>
    </source>
</evidence>
<evidence type="ECO:0000313" key="3">
    <source>
        <dbReference type="Proteomes" id="UP000799438"/>
    </source>
</evidence>
<proteinExistence type="predicted"/>
<organism evidence="2 3">
    <name type="scientific">Aplosporella prunicola CBS 121167</name>
    <dbReference type="NCBI Taxonomy" id="1176127"/>
    <lineage>
        <taxon>Eukaryota</taxon>
        <taxon>Fungi</taxon>
        <taxon>Dikarya</taxon>
        <taxon>Ascomycota</taxon>
        <taxon>Pezizomycotina</taxon>
        <taxon>Dothideomycetes</taxon>
        <taxon>Dothideomycetes incertae sedis</taxon>
        <taxon>Botryosphaeriales</taxon>
        <taxon>Aplosporellaceae</taxon>
        <taxon>Aplosporella</taxon>
    </lineage>
</organism>
<dbReference type="InterPro" id="IPR001810">
    <property type="entry name" value="F-box_dom"/>
</dbReference>
<dbReference type="EMBL" id="ML995488">
    <property type="protein sequence ID" value="KAF2141135.1"/>
    <property type="molecule type" value="Genomic_DNA"/>
</dbReference>
<gene>
    <name evidence="2" type="ORF">K452DRAFT_45822</name>
</gene>
<dbReference type="InterPro" id="IPR036047">
    <property type="entry name" value="F-box-like_dom_sf"/>
</dbReference>
<evidence type="ECO:0000259" key="1">
    <source>
        <dbReference type="Pfam" id="PF00646"/>
    </source>
</evidence>
<keyword evidence="3" id="KW-1185">Reference proteome</keyword>
<feature type="domain" description="F-box" evidence="1">
    <location>
        <begin position="6"/>
        <end position="37"/>
    </location>
</feature>
<dbReference type="RefSeq" id="XP_033396848.1">
    <property type="nucleotide sequence ID" value="XM_033546695.1"/>
</dbReference>
<dbReference type="GeneID" id="54304201"/>
<accession>A0A6A6BCX0</accession>
<sequence>MPPPVLNLPKDVFLCILENLDFPAIFFLKMTCKPFYHFFIPITPPFTDNMLREAEAHPVFKQRNLHACFDCHRLRPASAFGDKMLLPKEQKGVLPPQFCWDCGLDPPPGALVKNLILTVFCINCGEPKSRMHLEDGSPTMFCKECFYAVLPRCEEQGISPQVRRAMIETRYGAE</sequence>